<organism evidence="9 10">
    <name type="scientific">Streptomyces showdoensis</name>
    <dbReference type="NCBI Taxonomy" id="68268"/>
    <lineage>
        <taxon>Bacteria</taxon>
        <taxon>Bacillati</taxon>
        <taxon>Actinomycetota</taxon>
        <taxon>Actinomycetes</taxon>
        <taxon>Kitasatosporales</taxon>
        <taxon>Streptomycetaceae</taxon>
        <taxon>Streptomyces</taxon>
    </lineage>
</organism>
<reference evidence="9 10" key="1">
    <citation type="submission" date="2015-05" db="EMBL/GenBank/DDBJ databases">
        <title>Draft Genome assembly of Streptomyces showdoensis.</title>
        <authorList>
            <person name="Thapa K.K."/>
            <person name="Metsa-Ketela M."/>
        </authorList>
    </citation>
    <scope>NUCLEOTIDE SEQUENCE [LARGE SCALE GENOMIC DNA]</scope>
    <source>
        <strain evidence="9 10">ATCC 15227</strain>
    </source>
</reference>
<dbReference type="EMBL" id="LAQS01000068">
    <property type="protein sequence ID" value="KKZ70113.1"/>
    <property type="molecule type" value="Genomic_DNA"/>
</dbReference>
<keyword evidence="5" id="KW-0067">ATP-binding</keyword>
<dbReference type="Proteomes" id="UP000265325">
    <property type="component" value="Unassembled WGS sequence"/>
</dbReference>
<comment type="similarity">
    <text evidence="1">Belongs to the four-carbon acid sugar kinase family.</text>
</comment>
<keyword evidence="10" id="KW-1185">Reference proteome</keyword>
<keyword evidence="6" id="KW-0119">Carbohydrate metabolism</keyword>
<proteinExistence type="inferred from homology"/>
<evidence type="ECO:0000256" key="2">
    <source>
        <dbReference type="ARBA" id="ARBA00022679"/>
    </source>
</evidence>
<keyword evidence="4" id="KW-0418">Kinase</keyword>
<dbReference type="OrthoDB" id="191465at2"/>
<dbReference type="Gene3D" id="3.40.50.10840">
    <property type="entry name" value="Putative sugar-binding, N-terminal domain"/>
    <property type="match status" value="1"/>
</dbReference>
<dbReference type="RefSeq" id="WP_046911359.1">
    <property type="nucleotide sequence ID" value="NZ_BAAAXG010000028.1"/>
</dbReference>
<keyword evidence="3" id="KW-0547">Nucleotide-binding</keyword>
<dbReference type="InterPro" id="IPR037051">
    <property type="entry name" value="4-carb_acid_sugar_kinase_N_sf"/>
</dbReference>
<dbReference type="Gene3D" id="3.40.980.20">
    <property type="entry name" value="Four-carbon acid sugar kinase, nucleotide binding domain"/>
    <property type="match status" value="1"/>
</dbReference>
<dbReference type="InterPro" id="IPR031475">
    <property type="entry name" value="NBD_C"/>
</dbReference>
<dbReference type="GO" id="GO:0005524">
    <property type="term" value="F:ATP binding"/>
    <property type="evidence" value="ECO:0007669"/>
    <property type="project" value="UniProtKB-KW"/>
</dbReference>
<feature type="domain" description="Four-carbon acid sugar kinase N-terminal" evidence="7">
    <location>
        <begin position="7"/>
        <end position="211"/>
    </location>
</feature>
<dbReference type="InterPro" id="IPR042213">
    <property type="entry name" value="NBD_C_sf"/>
</dbReference>
<gene>
    <name evidence="9" type="ORF">VO63_30775</name>
</gene>
<accession>A0A2P2GF28</accession>
<evidence type="ECO:0000259" key="8">
    <source>
        <dbReference type="Pfam" id="PF17042"/>
    </source>
</evidence>
<evidence type="ECO:0000259" key="7">
    <source>
        <dbReference type="Pfam" id="PF07005"/>
    </source>
</evidence>
<dbReference type="AlphaFoldDB" id="A0A2P2GF28"/>
<evidence type="ECO:0000256" key="5">
    <source>
        <dbReference type="ARBA" id="ARBA00022840"/>
    </source>
</evidence>
<evidence type="ECO:0000256" key="1">
    <source>
        <dbReference type="ARBA" id="ARBA00005715"/>
    </source>
</evidence>
<dbReference type="Pfam" id="PF17042">
    <property type="entry name" value="NBD_C"/>
    <property type="match status" value="1"/>
</dbReference>
<evidence type="ECO:0000256" key="3">
    <source>
        <dbReference type="ARBA" id="ARBA00022741"/>
    </source>
</evidence>
<dbReference type="InterPro" id="IPR010737">
    <property type="entry name" value="4-carb_acid_sugar_kinase_N"/>
</dbReference>
<protein>
    <recommendedName>
        <fullName evidence="11">Hrp-dependent type III effector protein</fullName>
    </recommendedName>
</protein>
<name>A0A2P2GF28_STREW</name>
<evidence type="ECO:0000256" key="4">
    <source>
        <dbReference type="ARBA" id="ARBA00022777"/>
    </source>
</evidence>
<sequence>MEPSTVVVLADDLTSAADGAVPFRRSGHRALVLFDPPAGRRGAALPPGVTAVDLGTRLVDATAAAARTRAAATAYAGADLLLKTVDSTLRGHVAAELRAALAGSGRRTAVVAPAFPAEGRTTVRGVQYVRGVRVDESEFARDPAHPVRTADLTRLLPECVAVEPDRLELLAGEGVFVCSATTEEELEAVAAAVPRPEEVLWVGSPGLAGALARRHRRTPAGEFPGLPPVRRPLAVVGSAHPASRRQLAALYERSGADGAVAGDPAAAVAALSASAAPLLVLHTPDARGADPAALTRRLAEAAAEAVGKGLADGLVLTGGETAAAVLGALGATGIELHDEPEPGIARGTLHGPTAPRLPVLVKAGGFGDDGTLARLCALLDGGEAR</sequence>
<feature type="domain" description="Four-carbon acid sugar kinase nucleotide binding" evidence="8">
    <location>
        <begin position="233"/>
        <end position="372"/>
    </location>
</feature>
<comment type="caution">
    <text evidence="9">The sequence shown here is derived from an EMBL/GenBank/DDBJ whole genome shotgun (WGS) entry which is preliminary data.</text>
</comment>
<evidence type="ECO:0000313" key="9">
    <source>
        <dbReference type="EMBL" id="KKZ70113.1"/>
    </source>
</evidence>
<evidence type="ECO:0000256" key="6">
    <source>
        <dbReference type="ARBA" id="ARBA00023277"/>
    </source>
</evidence>
<dbReference type="Pfam" id="PF07005">
    <property type="entry name" value="SBD_N"/>
    <property type="match status" value="1"/>
</dbReference>
<evidence type="ECO:0008006" key="11">
    <source>
        <dbReference type="Google" id="ProtNLM"/>
    </source>
</evidence>
<keyword evidence="2" id="KW-0808">Transferase</keyword>
<dbReference type="SUPFAM" id="SSF142764">
    <property type="entry name" value="YgbK-like"/>
    <property type="match status" value="1"/>
</dbReference>
<evidence type="ECO:0000313" key="10">
    <source>
        <dbReference type="Proteomes" id="UP000265325"/>
    </source>
</evidence>
<dbReference type="GO" id="GO:0016301">
    <property type="term" value="F:kinase activity"/>
    <property type="evidence" value="ECO:0007669"/>
    <property type="project" value="UniProtKB-KW"/>
</dbReference>